<evidence type="ECO:0000259" key="8">
    <source>
        <dbReference type="PROSITE" id="PS50271"/>
    </source>
</evidence>
<dbReference type="GO" id="GO:0007265">
    <property type="term" value="P:Ras protein signal transduction"/>
    <property type="evidence" value="ECO:0007669"/>
    <property type="project" value="TreeGrafter"/>
</dbReference>
<dbReference type="PANTHER" id="PTHR24007">
    <property type="entry name" value="BRCA1-ASSOCIATED PROTEIN"/>
    <property type="match status" value="1"/>
</dbReference>
<dbReference type="CDD" id="cd16457">
    <property type="entry name" value="RING-H2_BRAP2"/>
    <property type="match status" value="1"/>
</dbReference>
<keyword evidence="5" id="KW-0175">Coiled coil</keyword>
<dbReference type="Gene3D" id="3.30.40.10">
    <property type="entry name" value="Zinc/RING finger domain, C3HC4 (zinc finger)"/>
    <property type="match status" value="2"/>
</dbReference>
<evidence type="ECO:0000313" key="9">
    <source>
        <dbReference type="EMBL" id="CAF9922059.1"/>
    </source>
</evidence>
<sequence>MPSFFFHIAFDLNAPGSLLGSRFQPAFRRRQEHRDSGDSRKSTAKADISTSDVEGVQLLVTSSSSGSEEQEPTALRSVSQDWRYDKIMIQDITMASVATSDKHEASTDTSRKIMKGISVGPGGLATKGKYEPCDPDQEELGWGVVRLYRDCEETSGLYDEPTTPKHSKPGRVVLRKEKNEQPAFRDEDCTTLCILAVPSYLTPSDFLGFVGEKTRDVVSHFRMIRTERGNRYMVLMKFRNGKNAREWRREWNGKAFDGMEPENCHVVFVKSIEFRTHETPGQEASFPDMTNDPFTPSVTKQLPSASISSTLQAAPISSSSRSTKPHAPPTPSLVELPTCPVCLERMDESTGLLTILCQHVFHCSCLQKWRGSGCPVCRYTQDDLGLGKRIYTSTSSGEDTSLNECSVCHSDANLWICLICGNVGCGRYDDAHAFSHYEQSQHCFAMDMATQRVWDYATDGYVHRILQNKTDGKFVELTPTSTQTPQSGDDDFDDYVPREKMDNIGLEYSHLLTSQLDSQRMYFEEILERAADKASKATQSAERATEASVKNAEQLASLQTLYDTLANETIPGLEKDRDRVTRKAEKFEAMARKLEKELRDEKAMNESLMTRITHLGTQLETVKNEKMELEEQNRDLGFFISGMEKLKTVAIDEEDVREGTVSLPEVGDEVKGKGKKKGSGKGKK</sequence>
<keyword evidence="1" id="KW-0479">Metal-binding</keyword>
<dbReference type="Pfam" id="PF07576">
    <property type="entry name" value="BRAP2"/>
    <property type="match status" value="1"/>
</dbReference>
<dbReference type="PROSITE" id="PS50089">
    <property type="entry name" value="ZF_RING_2"/>
    <property type="match status" value="1"/>
</dbReference>
<protein>
    <submittedName>
        <fullName evidence="9">Uncharacterized protein</fullName>
    </submittedName>
</protein>
<dbReference type="Pfam" id="PF02148">
    <property type="entry name" value="zf-UBP"/>
    <property type="match status" value="1"/>
</dbReference>
<feature type="compositionally biased region" description="Basic residues" evidence="6">
    <location>
        <begin position="673"/>
        <end position="684"/>
    </location>
</feature>
<evidence type="ECO:0000256" key="2">
    <source>
        <dbReference type="ARBA" id="ARBA00022771"/>
    </source>
</evidence>
<keyword evidence="10" id="KW-1185">Reference proteome</keyword>
<dbReference type="EMBL" id="CAJPDT010000029">
    <property type="protein sequence ID" value="CAF9922059.1"/>
    <property type="molecule type" value="Genomic_DNA"/>
</dbReference>
<proteinExistence type="predicted"/>
<comment type="caution">
    <text evidence="9">The sequence shown here is derived from an EMBL/GenBank/DDBJ whole genome shotgun (WGS) entry which is preliminary data.</text>
</comment>
<dbReference type="GO" id="GO:0061630">
    <property type="term" value="F:ubiquitin protein ligase activity"/>
    <property type="evidence" value="ECO:0007669"/>
    <property type="project" value="TreeGrafter"/>
</dbReference>
<gene>
    <name evidence="9" type="ORF">IMSHALPRED_005322</name>
</gene>
<accession>A0A8H3IQB1</accession>
<evidence type="ECO:0000313" key="10">
    <source>
        <dbReference type="Proteomes" id="UP000664534"/>
    </source>
</evidence>
<evidence type="ECO:0000259" key="7">
    <source>
        <dbReference type="PROSITE" id="PS50089"/>
    </source>
</evidence>
<dbReference type="InterPro" id="IPR013083">
    <property type="entry name" value="Znf_RING/FYVE/PHD"/>
</dbReference>
<dbReference type="GO" id="GO:0008270">
    <property type="term" value="F:zinc ion binding"/>
    <property type="evidence" value="ECO:0007669"/>
    <property type="project" value="UniProtKB-KW"/>
</dbReference>
<feature type="region of interest" description="Disordered" evidence="6">
    <location>
        <begin position="280"/>
        <end position="301"/>
    </location>
</feature>
<dbReference type="InterPro" id="IPR001841">
    <property type="entry name" value="Znf_RING"/>
</dbReference>
<keyword evidence="3" id="KW-0862">Zinc</keyword>
<name>A0A8H3IQB1_9LECA</name>
<feature type="domain" description="RING-type" evidence="7">
    <location>
        <begin position="339"/>
        <end position="378"/>
    </location>
</feature>
<evidence type="ECO:0000256" key="3">
    <source>
        <dbReference type="ARBA" id="ARBA00022833"/>
    </source>
</evidence>
<feature type="compositionally biased region" description="Basic and acidic residues" evidence="6">
    <location>
        <begin position="32"/>
        <end position="41"/>
    </location>
</feature>
<evidence type="ECO:0000256" key="6">
    <source>
        <dbReference type="SAM" id="MobiDB-lite"/>
    </source>
</evidence>
<dbReference type="OrthoDB" id="273556at2759"/>
<evidence type="ECO:0000256" key="4">
    <source>
        <dbReference type="PROSITE-ProRule" id="PRU00502"/>
    </source>
</evidence>
<keyword evidence="2 4" id="KW-0863">Zinc-finger</keyword>
<dbReference type="PROSITE" id="PS50271">
    <property type="entry name" value="ZF_UBP"/>
    <property type="match status" value="1"/>
</dbReference>
<evidence type="ECO:0000256" key="1">
    <source>
        <dbReference type="ARBA" id="ARBA00022723"/>
    </source>
</evidence>
<feature type="compositionally biased region" description="Polar residues" evidence="6">
    <location>
        <begin position="292"/>
        <end position="301"/>
    </location>
</feature>
<organism evidence="9 10">
    <name type="scientific">Imshaugia aleurites</name>
    <dbReference type="NCBI Taxonomy" id="172621"/>
    <lineage>
        <taxon>Eukaryota</taxon>
        <taxon>Fungi</taxon>
        <taxon>Dikarya</taxon>
        <taxon>Ascomycota</taxon>
        <taxon>Pezizomycotina</taxon>
        <taxon>Lecanoromycetes</taxon>
        <taxon>OSLEUM clade</taxon>
        <taxon>Lecanoromycetidae</taxon>
        <taxon>Lecanorales</taxon>
        <taxon>Lecanorineae</taxon>
        <taxon>Parmeliaceae</taxon>
        <taxon>Imshaugia</taxon>
    </lineage>
</organism>
<dbReference type="InterPro" id="IPR034931">
    <property type="entry name" value="ETP1_RRM"/>
</dbReference>
<dbReference type="AlphaFoldDB" id="A0A8H3IQB1"/>
<evidence type="ECO:0000256" key="5">
    <source>
        <dbReference type="SAM" id="Coils"/>
    </source>
</evidence>
<dbReference type="Proteomes" id="UP000664534">
    <property type="component" value="Unassembled WGS sequence"/>
</dbReference>
<feature type="region of interest" description="Disordered" evidence="6">
    <location>
        <begin position="657"/>
        <end position="684"/>
    </location>
</feature>
<dbReference type="PANTHER" id="PTHR24007:SF7">
    <property type="entry name" value="BRCA1-ASSOCIATED PROTEIN"/>
    <property type="match status" value="1"/>
</dbReference>
<dbReference type="SMART" id="SM00184">
    <property type="entry name" value="RING"/>
    <property type="match status" value="1"/>
</dbReference>
<reference evidence="9" key="1">
    <citation type="submission" date="2021-03" db="EMBL/GenBank/DDBJ databases">
        <authorList>
            <person name="Tagirdzhanova G."/>
        </authorList>
    </citation>
    <scope>NUCLEOTIDE SEQUENCE</scope>
</reference>
<dbReference type="InterPro" id="IPR001607">
    <property type="entry name" value="Znf_UBP"/>
</dbReference>
<feature type="coiled-coil region" evidence="5">
    <location>
        <begin position="577"/>
        <end position="632"/>
    </location>
</feature>
<feature type="domain" description="UBP-type" evidence="8">
    <location>
        <begin position="372"/>
        <end position="481"/>
    </location>
</feature>
<feature type="region of interest" description="Disordered" evidence="6">
    <location>
        <begin position="28"/>
        <end position="48"/>
    </location>
</feature>
<dbReference type="Pfam" id="PF13639">
    <property type="entry name" value="zf-RING_2"/>
    <property type="match status" value="1"/>
</dbReference>
<dbReference type="InterPro" id="IPR047243">
    <property type="entry name" value="RING-H2_BRAP2"/>
</dbReference>
<dbReference type="CDD" id="cd12717">
    <property type="entry name" value="RRM_ETP1"/>
    <property type="match status" value="1"/>
</dbReference>
<dbReference type="InterPro" id="IPR011422">
    <property type="entry name" value="BRAP2/ETP1_RRM"/>
</dbReference>
<dbReference type="SUPFAM" id="SSF57850">
    <property type="entry name" value="RING/U-box"/>
    <property type="match status" value="2"/>
</dbReference>
<dbReference type="GO" id="GO:0016567">
    <property type="term" value="P:protein ubiquitination"/>
    <property type="evidence" value="ECO:0007669"/>
    <property type="project" value="TreeGrafter"/>
</dbReference>
<dbReference type="SMART" id="SM00290">
    <property type="entry name" value="ZnF_UBP"/>
    <property type="match status" value="1"/>
</dbReference>
<dbReference type="GO" id="GO:0005737">
    <property type="term" value="C:cytoplasm"/>
    <property type="evidence" value="ECO:0007669"/>
    <property type="project" value="TreeGrafter"/>
</dbReference>